<sequence>MFSSGRADELSQALGDMDMLLPPFTLAMDAKTTSCLKRHELAGLDAYMRIGLGPETPTHVFKREHYKRILKARDLVMSMSKDHCEVVFRRGKLYATNLSQTSTTTLNKRHMSVGVLYELHDGAELCLFGWLFYTVQATRYEVDSMAQRQILHETMIASYLTHVLFMNPLITRTVNALLFGERLSFQSEYHGIASGLALSEHPMVGLKTGFATLFNLHKALVDGCCVLHLAGHGLPGQLFFEGEASQPLMGTAVNAEALDQCLQLAPPHAVSGVQLALLLVCHSASMAGPFLRYGIPHVIAVDASSKLQDWVAPIFAQRLYQELGGGQSVQAAFDRAVASVRSHDLNGAEAESDKIQLLPHHGDHHDVLFPSLRGTVAMMRDPFLKRFPSPFLHLHAAETLEFRHKEAVVVSTYLARPPHHPFFTRLVLLTGPEGVGKSHLARAVGDDLALRGYFDGGVHVIHVQAFADTLDTAVLGQDGYYDAVQAEVSVRLKAFAGASKKQCLVLLDGCDVLLRRQSDFESFLDSILSSQNDWKLLVTTSIAKAPLLLGFSAQTYALQPLPYEASAQLFAKLMARARYPLSVYHLLDTPGFDVEVHAEVDLWRILATHPIAQHVLRGLPGTITRVVNDIVAGQTTVDAWYKQSLAP</sequence>
<reference evidence="2 3" key="1">
    <citation type="journal article" date="2013" name="PLoS Genet.">
        <title>Distinctive expansion of potential virulence genes in the genome of the oomycete fish pathogen Saprolegnia parasitica.</title>
        <authorList>
            <person name="Jiang R.H."/>
            <person name="de Bruijn I."/>
            <person name="Haas B.J."/>
            <person name="Belmonte R."/>
            <person name="Lobach L."/>
            <person name="Christie J."/>
            <person name="van den Ackerveken G."/>
            <person name="Bottin A."/>
            <person name="Bulone V."/>
            <person name="Diaz-Moreno S.M."/>
            <person name="Dumas B."/>
            <person name="Fan L."/>
            <person name="Gaulin E."/>
            <person name="Govers F."/>
            <person name="Grenville-Briggs L.J."/>
            <person name="Horner N.R."/>
            <person name="Levin J.Z."/>
            <person name="Mammella M."/>
            <person name="Meijer H.J."/>
            <person name="Morris P."/>
            <person name="Nusbaum C."/>
            <person name="Oome S."/>
            <person name="Phillips A.J."/>
            <person name="van Rooyen D."/>
            <person name="Rzeszutek E."/>
            <person name="Saraiva M."/>
            <person name="Secombes C.J."/>
            <person name="Seidl M.F."/>
            <person name="Snel B."/>
            <person name="Stassen J.H."/>
            <person name="Sykes S."/>
            <person name="Tripathy S."/>
            <person name="van den Berg H."/>
            <person name="Vega-Arreguin J.C."/>
            <person name="Wawra S."/>
            <person name="Young S.K."/>
            <person name="Zeng Q."/>
            <person name="Dieguez-Uribeondo J."/>
            <person name="Russ C."/>
            <person name="Tyler B.M."/>
            <person name="van West P."/>
        </authorList>
    </citation>
    <scope>NUCLEOTIDE SEQUENCE [LARGE SCALE GENOMIC DNA]</scope>
    <source>
        <strain evidence="2 3">CBS 223.65</strain>
    </source>
</reference>
<organism evidence="2 3">
    <name type="scientific">Saprolegnia parasitica (strain CBS 223.65)</name>
    <dbReference type="NCBI Taxonomy" id="695850"/>
    <lineage>
        <taxon>Eukaryota</taxon>
        <taxon>Sar</taxon>
        <taxon>Stramenopiles</taxon>
        <taxon>Oomycota</taxon>
        <taxon>Saprolegniomycetes</taxon>
        <taxon>Saprolegniales</taxon>
        <taxon>Saprolegniaceae</taxon>
        <taxon>Saprolegnia</taxon>
    </lineage>
</organism>
<dbReference type="SUPFAM" id="SSF49879">
    <property type="entry name" value="SMAD/FHA domain"/>
    <property type="match status" value="1"/>
</dbReference>
<dbReference type="EMBL" id="KK583358">
    <property type="protein sequence ID" value="KDO19308.1"/>
    <property type="molecule type" value="Genomic_DNA"/>
</dbReference>
<dbReference type="GO" id="GO:0005524">
    <property type="term" value="F:ATP binding"/>
    <property type="evidence" value="ECO:0007669"/>
    <property type="project" value="InterPro"/>
</dbReference>
<dbReference type="KEGG" id="spar:SPRG_14700"/>
<name>A0A067BM86_SAPPC</name>
<evidence type="ECO:0000259" key="1">
    <source>
        <dbReference type="SMART" id="SM00382"/>
    </source>
</evidence>
<dbReference type="CDD" id="cd00009">
    <property type="entry name" value="AAA"/>
    <property type="match status" value="1"/>
</dbReference>
<dbReference type="Pfam" id="PF00498">
    <property type="entry name" value="FHA"/>
    <property type="match status" value="1"/>
</dbReference>
<dbReference type="VEuPathDB" id="FungiDB:SPRG_14700"/>
<evidence type="ECO:0000313" key="3">
    <source>
        <dbReference type="Proteomes" id="UP000030745"/>
    </source>
</evidence>
<gene>
    <name evidence="2" type="ORF">SPRG_14700</name>
</gene>
<dbReference type="OMA" id="YHGIASG"/>
<dbReference type="OrthoDB" id="68467at2759"/>
<proteinExistence type="predicted"/>
<dbReference type="CDD" id="cd00060">
    <property type="entry name" value="FHA"/>
    <property type="match status" value="1"/>
</dbReference>
<evidence type="ECO:0000313" key="2">
    <source>
        <dbReference type="EMBL" id="KDO19308.1"/>
    </source>
</evidence>
<accession>A0A067BM86</accession>
<dbReference type="Gene3D" id="3.40.50.300">
    <property type="entry name" value="P-loop containing nucleotide triphosphate hydrolases"/>
    <property type="match status" value="1"/>
</dbReference>
<dbReference type="Proteomes" id="UP000030745">
    <property type="component" value="Unassembled WGS sequence"/>
</dbReference>
<dbReference type="RefSeq" id="XP_012209982.1">
    <property type="nucleotide sequence ID" value="XM_012354592.1"/>
</dbReference>
<dbReference type="SUPFAM" id="SSF52540">
    <property type="entry name" value="P-loop containing nucleoside triphosphate hydrolases"/>
    <property type="match status" value="1"/>
</dbReference>
<dbReference type="GO" id="GO:0016887">
    <property type="term" value="F:ATP hydrolysis activity"/>
    <property type="evidence" value="ECO:0007669"/>
    <property type="project" value="InterPro"/>
</dbReference>
<dbReference type="GeneID" id="24136491"/>
<feature type="domain" description="AAA+ ATPase" evidence="1">
    <location>
        <begin position="423"/>
        <end position="561"/>
    </location>
</feature>
<keyword evidence="3" id="KW-1185">Reference proteome</keyword>
<dbReference type="AlphaFoldDB" id="A0A067BM86"/>
<dbReference type="InterPro" id="IPR008984">
    <property type="entry name" value="SMAD_FHA_dom_sf"/>
</dbReference>
<dbReference type="Gene3D" id="2.60.200.20">
    <property type="match status" value="1"/>
</dbReference>
<dbReference type="InterPro" id="IPR003593">
    <property type="entry name" value="AAA+_ATPase"/>
</dbReference>
<dbReference type="Pfam" id="PF00004">
    <property type="entry name" value="AAA"/>
    <property type="match status" value="1"/>
</dbReference>
<dbReference type="InterPro" id="IPR003959">
    <property type="entry name" value="ATPase_AAA_core"/>
</dbReference>
<dbReference type="InterPro" id="IPR000253">
    <property type="entry name" value="FHA_dom"/>
</dbReference>
<dbReference type="SMART" id="SM00382">
    <property type="entry name" value="AAA"/>
    <property type="match status" value="1"/>
</dbReference>
<dbReference type="InterPro" id="IPR027417">
    <property type="entry name" value="P-loop_NTPase"/>
</dbReference>
<protein>
    <recommendedName>
        <fullName evidence="1">AAA+ ATPase domain-containing protein</fullName>
    </recommendedName>
</protein>